<proteinExistence type="predicted"/>
<gene>
    <name evidence="1" type="ORF">SELMODRAFT_428204</name>
</gene>
<dbReference type="InParanoid" id="D8T233"/>
<name>D8T233_SELML</name>
<reference evidence="1 2" key="1">
    <citation type="journal article" date="2011" name="Science">
        <title>The Selaginella genome identifies genetic changes associated with the evolution of vascular plants.</title>
        <authorList>
            <person name="Banks J.A."/>
            <person name="Nishiyama T."/>
            <person name="Hasebe M."/>
            <person name="Bowman J.L."/>
            <person name="Gribskov M."/>
            <person name="dePamphilis C."/>
            <person name="Albert V.A."/>
            <person name="Aono N."/>
            <person name="Aoyama T."/>
            <person name="Ambrose B.A."/>
            <person name="Ashton N.W."/>
            <person name="Axtell M.J."/>
            <person name="Barker E."/>
            <person name="Barker M.S."/>
            <person name="Bennetzen J.L."/>
            <person name="Bonawitz N.D."/>
            <person name="Chapple C."/>
            <person name="Cheng C."/>
            <person name="Correa L.G."/>
            <person name="Dacre M."/>
            <person name="DeBarry J."/>
            <person name="Dreyer I."/>
            <person name="Elias M."/>
            <person name="Engstrom E.M."/>
            <person name="Estelle M."/>
            <person name="Feng L."/>
            <person name="Finet C."/>
            <person name="Floyd S.K."/>
            <person name="Frommer W.B."/>
            <person name="Fujita T."/>
            <person name="Gramzow L."/>
            <person name="Gutensohn M."/>
            <person name="Harholt J."/>
            <person name="Hattori M."/>
            <person name="Heyl A."/>
            <person name="Hirai T."/>
            <person name="Hiwatashi Y."/>
            <person name="Ishikawa M."/>
            <person name="Iwata M."/>
            <person name="Karol K.G."/>
            <person name="Koehler B."/>
            <person name="Kolukisaoglu U."/>
            <person name="Kubo M."/>
            <person name="Kurata T."/>
            <person name="Lalonde S."/>
            <person name="Li K."/>
            <person name="Li Y."/>
            <person name="Litt A."/>
            <person name="Lyons E."/>
            <person name="Manning G."/>
            <person name="Maruyama T."/>
            <person name="Michael T.P."/>
            <person name="Mikami K."/>
            <person name="Miyazaki S."/>
            <person name="Morinaga S."/>
            <person name="Murata T."/>
            <person name="Mueller-Roeber B."/>
            <person name="Nelson D.R."/>
            <person name="Obara M."/>
            <person name="Oguri Y."/>
            <person name="Olmstead R.G."/>
            <person name="Onodera N."/>
            <person name="Petersen B.L."/>
            <person name="Pils B."/>
            <person name="Prigge M."/>
            <person name="Rensing S.A."/>
            <person name="Riano-Pachon D.M."/>
            <person name="Roberts A.W."/>
            <person name="Sato Y."/>
            <person name="Scheller H.V."/>
            <person name="Schulz B."/>
            <person name="Schulz C."/>
            <person name="Shakirov E.V."/>
            <person name="Shibagaki N."/>
            <person name="Shinohara N."/>
            <person name="Shippen D.E."/>
            <person name="Soerensen I."/>
            <person name="Sotooka R."/>
            <person name="Sugimoto N."/>
            <person name="Sugita M."/>
            <person name="Sumikawa N."/>
            <person name="Tanurdzic M."/>
            <person name="Theissen G."/>
            <person name="Ulvskov P."/>
            <person name="Wakazuki S."/>
            <person name="Weng J.K."/>
            <person name="Willats W.W."/>
            <person name="Wipf D."/>
            <person name="Wolf P.G."/>
            <person name="Yang L."/>
            <person name="Zimmer A.D."/>
            <person name="Zhu Q."/>
            <person name="Mitros T."/>
            <person name="Hellsten U."/>
            <person name="Loque D."/>
            <person name="Otillar R."/>
            <person name="Salamov A."/>
            <person name="Schmutz J."/>
            <person name="Shapiro H."/>
            <person name="Lindquist E."/>
            <person name="Lucas S."/>
            <person name="Rokhsar D."/>
            <person name="Grigoriev I.V."/>
        </authorList>
    </citation>
    <scope>NUCLEOTIDE SEQUENCE [LARGE SCALE GENOMIC DNA]</scope>
</reference>
<keyword evidence="2" id="KW-1185">Reference proteome</keyword>
<dbReference type="Gramene" id="EFJ09337">
    <property type="protein sequence ID" value="EFJ09337"/>
    <property type="gene ID" value="SELMODRAFT_428204"/>
</dbReference>
<evidence type="ECO:0000313" key="2">
    <source>
        <dbReference type="Proteomes" id="UP000001514"/>
    </source>
</evidence>
<dbReference type="EMBL" id="GL377664">
    <property type="protein sequence ID" value="EFJ09337.1"/>
    <property type="molecule type" value="Genomic_DNA"/>
</dbReference>
<dbReference type="AlphaFoldDB" id="D8T233"/>
<organism evidence="2">
    <name type="scientific">Selaginella moellendorffii</name>
    <name type="common">Spikemoss</name>
    <dbReference type="NCBI Taxonomy" id="88036"/>
    <lineage>
        <taxon>Eukaryota</taxon>
        <taxon>Viridiplantae</taxon>
        <taxon>Streptophyta</taxon>
        <taxon>Embryophyta</taxon>
        <taxon>Tracheophyta</taxon>
        <taxon>Lycopodiopsida</taxon>
        <taxon>Selaginellales</taxon>
        <taxon>Selaginellaceae</taxon>
        <taxon>Selaginella</taxon>
    </lineage>
</organism>
<dbReference type="KEGG" id="smo:SELMODRAFT_428204"/>
<protein>
    <submittedName>
        <fullName evidence="1">Uncharacterized protein</fullName>
    </submittedName>
</protein>
<dbReference type="Proteomes" id="UP000001514">
    <property type="component" value="Unassembled WGS sequence"/>
</dbReference>
<evidence type="ECO:0000313" key="1">
    <source>
        <dbReference type="EMBL" id="EFJ09337.1"/>
    </source>
</evidence>
<accession>D8T233</accession>
<sequence length="202" mass="22378">MNLIAIDWASVLTLSSEQMMFMDNFLELTYPFPLMHTSITFVPVFRDLPTFFKQKEYGPYFIMSTELNGRSNDMFVAVDRFRGFLALDDRTGGNKKVVGAYVSCYLPAGWLLSNTAEPRVSSVSSGFCYRLLVGILIPAMMSSSIALGRLPVGREDRSTGQGSDGCHRAGSPSECKQSVSFINPLVDNLKCVVIRFILSVIS</sequence>
<dbReference type="HOGENOM" id="CLU_1356711_0_0_1"/>